<feature type="domain" description="HNH nuclease" evidence="1">
    <location>
        <begin position="228"/>
        <end position="277"/>
    </location>
</feature>
<protein>
    <submittedName>
        <fullName evidence="2">HNH endonuclease</fullName>
    </submittedName>
</protein>
<gene>
    <name evidence="2" type="ORF">KK488_21005</name>
</gene>
<evidence type="ECO:0000259" key="1">
    <source>
        <dbReference type="Pfam" id="PF13391"/>
    </source>
</evidence>
<dbReference type="Proteomes" id="UP001138757">
    <property type="component" value="Unassembled WGS sequence"/>
</dbReference>
<dbReference type="GO" id="GO:0004519">
    <property type="term" value="F:endonuclease activity"/>
    <property type="evidence" value="ECO:0007669"/>
    <property type="project" value="UniProtKB-KW"/>
</dbReference>
<comment type="caution">
    <text evidence="2">The sequence shown here is derived from an EMBL/GenBank/DDBJ whole genome shotgun (WGS) entry which is preliminary data.</text>
</comment>
<evidence type="ECO:0000313" key="2">
    <source>
        <dbReference type="EMBL" id="MBT2189439.1"/>
    </source>
</evidence>
<dbReference type="InterPro" id="IPR003615">
    <property type="entry name" value="HNH_nuc"/>
</dbReference>
<sequence>MTSPKAWSLLAVEGVRQYGGNTGYEDDPSAIYRYDSDVANHRNVRNGDVAVIRSSTSVLGIGTIEAIVEGQGSKVRQRCPECGTVNIKARTTQSPRWRCTNAHFFERAAEETVEVATFEAHYGKTFKACPSEMTLEVLNNAVIRPNDQMSIKEIDLARLEPILLSLPDVASIVRNHVRRLAPEETGTEGSGSANSIIEERRRVLREIALRRGQARFRKRLMDRYGTRCQVSGCAFPGLVEAAHISPYARSNDNSERNGLLLRSDLHTLFDLGLLGIDPKTLRTAVHPQAKAAGYEQFDGIAIHLNGSAGPDRSALEDRWLLYVERVAAVDAHQGDSGA</sequence>
<keyword evidence="2" id="KW-0378">Hydrolase</keyword>
<dbReference type="EMBL" id="JAHGAW010000019">
    <property type="protein sequence ID" value="MBT2189439.1"/>
    <property type="molecule type" value="Genomic_DNA"/>
</dbReference>
<name>A0A9X1DGF6_9SPHN</name>
<dbReference type="Pfam" id="PF13391">
    <property type="entry name" value="HNH_2"/>
    <property type="match status" value="1"/>
</dbReference>
<accession>A0A9X1DGF6</accession>
<dbReference type="AlphaFoldDB" id="A0A9X1DGF6"/>
<reference evidence="2" key="1">
    <citation type="submission" date="2021-05" db="EMBL/GenBank/DDBJ databases">
        <title>Genome of Sphingobium sp. strain.</title>
        <authorList>
            <person name="Fan R."/>
        </authorList>
    </citation>
    <scope>NUCLEOTIDE SEQUENCE</scope>
    <source>
        <strain evidence="2">H33</strain>
    </source>
</reference>
<keyword evidence="3" id="KW-1185">Reference proteome</keyword>
<keyword evidence="2" id="KW-0540">Nuclease</keyword>
<dbReference type="RefSeq" id="WP_214625697.1">
    <property type="nucleotide sequence ID" value="NZ_JAHGAW010000019.1"/>
</dbReference>
<organism evidence="2 3">
    <name type="scientific">Sphingobium nicotianae</name>
    <dbReference type="NCBI Taxonomy" id="2782607"/>
    <lineage>
        <taxon>Bacteria</taxon>
        <taxon>Pseudomonadati</taxon>
        <taxon>Pseudomonadota</taxon>
        <taxon>Alphaproteobacteria</taxon>
        <taxon>Sphingomonadales</taxon>
        <taxon>Sphingomonadaceae</taxon>
        <taxon>Sphingobium</taxon>
    </lineage>
</organism>
<keyword evidence="2" id="KW-0255">Endonuclease</keyword>
<proteinExistence type="predicted"/>
<evidence type="ECO:0000313" key="3">
    <source>
        <dbReference type="Proteomes" id="UP001138757"/>
    </source>
</evidence>